<dbReference type="EMBL" id="QMQX01000138">
    <property type="protein sequence ID" value="RLE51022.1"/>
    <property type="molecule type" value="Genomic_DNA"/>
</dbReference>
<protein>
    <submittedName>
        <fullName evidence="1">Uncharacterized protein</fullName>
    </submittedName>
</protein>
<proteinExistence type="predicted"/>
<evidence type="ECO:0000313" key="2">
    <source>
        <dbReference type="Proteomes" id="UP000272051"/>
    </source>
</evidence>
<dbReference type="AlphaFoldDB" id="A0A497EVG4"/>
<sequence length="630" mass="70094">MNVESIGFLQVKVLPSFVKLDNGTGQATIRVFSIGSFKGKVKLSALAPDEIEAGIDTNLKTPPFSAKLTLRVKKPLAEERLFKIKIVAISNGMKGEAIVHALYVPPKYKSVVKEHKAYFDPNSIYLEADQRTPIRFTTNFYSTLPGTVNFAIIDRNNILARYSVECNGSVITHPSDSISLTLSLEVNSSKACRTYELSLLGKVANLSAKAKIVLKVCPRLFEDHNQSNKMFINITFKDLLGTLLKPRTEISNLIKPLSDTLFTISAPDIDGYIFRFWSVKGNAKLLSPWSKETIVEVRGPTTITAYYESPRSLFNLSNLPRESDINNTLISDFDIRVVSASGGVVIDRLLPGEGFQVRGVISLTSNVNEFKLLIRWFSKSRLVEEDEAKFRNYAVYGSHISFVTNVIKVLDADYCLLVAKTDLGEAEILKLLVDRVKPKIMFIQVNENLSATIIVQAVWVSDEKPLLNRRGLTVYIPKIDKSFTIDDKGVATVTVALSSLRKASGNALTKHFILELRTEDLLPSSALMSTEVIYRKAALSIILQNESYCILQPLDWYSLKPLPKAMVAVYVDGKRHDIIALEDSPSTINLKDYLSEGNEISALLLPQSSEILYDPIPFGNITILTDVTQT</sequence>
<comment type="caution">
    <text evidence="1">The sequence shown here is derived from an EMBL/GenBank/DDBJ whole genome shotgun (WGS) entry which is preliminary data.</text>
</comment>
<name>A0A497EVG4_9CREN</name>
<evidence type="ECO:0000313" key="1">
    <source>
        <dbReference type="EMBL" id="RLE51022.1"/>
    </source>
</evidence>
<accession>A0A497EVG4</accession>
<organism evidence="1 2">
    <name type="scientific">Thermoproteota archaeon</name>
    <dbReference type="NCBI Taxonomy" id="2056631"/>
    <lineage>
        <taxon>Archaea</taxon>
        <taxon>Thermoproteota</taxon>
    </lineage>
</organism>
<dbReference type="Proteomes" id="UP000272051">
    <property type="component" value="Unassembled WGS sequence"/>
</dbReference>
<gene>
    <name evidence="1" type="ORF">DRJ33_06665</name>
</gene>
<reference evidence="1 2" key="1">
    <citation type="submission" date="2018-06" db="EMBL/GenBank/DDBJ databases">
        <title>Extensive metabolic versatility and redundancy in microbially diverse, dynamic hydrothermal sediments.</title>
        <authorList>
            <person name="Dombrowski N."/>
            <person name="Teske A."/>
            <person name="Baker B.J."/>
        </authorList>
    </citation>
    <scope>NUCLEOTIDE SEQUENCE [LARGE SCALE GENOMIC DNA]</scope>
    <source>
        <strain evidence="1">B34_G17</strain>
    </source>
</reference>